<dbReference type="AlphaFoldDB" id="A0A848KZV4"/>
<dbReference type="Gene3D" id="3.90.180.10">
    <property type="entry name" value="Medium-chain alcohol dehydrogenases, catalytic domain"/>
    <property type="match status" value="1"/>
</dbReference>
<dbReference type="InterPro" id="IPR013149">
    <property type="entry name" value="ADH-like_C"/>
</dbReference>
<evidence type="ECO:0000313" key="3">
    <source>
        <dbReference type="EMBL" id="NMO03949.1"/>
    </source>
</evidence>
<evidence type="ECO:0000259" key="2">
    <source>
        <dbReference type="SMART" id="SM00829"/>
    </source>
</evidence>
<dbReference type="GO" id="GO:0016491">
    <property type="term" value="F:oxidoreductase activity"/>
    <property type="evidence" value="ECO:0007669"/>
    <property type="project" value="InterPro"/>
</dbReference>
<keyword evidence="4" id="KW-1185">Reference proteome</keyword>
<dbReference type="PANTHER" id="PTHR44154">
    <property type="entry name" value="QUINONE OXIDOREDUCTASE"/>
    <property type="match status" value="1"/>
</dbReference>
<dbReference type="InterPro" id="IPR013154">
    <property type="entry name" value="ADH-like_N"/>
</dbReference>
<dbReference type="PANTHER" id="PTHR44154:SF1">
    <property type="entry name" value="QUINONE OXIDOREDUCTASE"/>
    <property type="match status" value="1"/>
</dbReference>
<keyword evidence="1" id="KW-0521">NADP</keyword>
<dbReference type="Pfam" id="PF00107">
    <property type="entry name" value="ADH_zinc_N"/>
    <property type="match status" value="1"/>
</dbReference>
<evidence type="ECO:0000256" key="1">
    <source>
        <dbReference type="ARBA" id="ARBA00022857"/>
    </source>
</evidence>
<reference evidence="3 4" key="1">
    <citation type="submission" date="2020-04" db="EMBL/GenBank/DDBJ databases">
        <title>Gordonia sp. nov. TBRC 11910.</title>
        <authorList>
            <person name="Suriyachadkun C."/>
        </authorList>
    </citation>
    <scope>NUCLEOTIDE SEQUENCE [LARGE SCALE GENOMIC DNA]</scope>
    <source>
        <strain evidence="3 4">TBRC 11910</strain>
    </source>
</reference>
<accession>A0A848KZV4</accession>
<protein>
    <submittedName>
        <fullName evidence="3">Zinc-binding dehydrogenase</fullName>
    </submittedName>
</protein>
<gene>
    <name evidence="3" type="ORF">HH308_22295</name>
</gene>
<dbReference type="SUPFAM" id="SSF51735">
    <property type="entry name" value="NAD(P)-binding Rossmann-fold domains"/>
    <property type="match status" value="1"/>
</dbReference>
<dbReference type="SUPFAM" id="SSF50129">
    <property type="entry name" value="GroES-like"/>
    <property type="match status" value="1"/>
</dbReference>
<organism evidence="3 4">
    <name type="scientific">Gordonia asplenii</name>
    <dbReference type="NCBI Taxonomy" id="2725283"/>
    <lineage>
        <taxon>Bacteria</taxon>
        <taxon>Bacillati</taxon>
        <taxon>Actinomycetota</taxon>
        <taxon>Actinomycetes</taxon>
        <taxon>Mycobacteriales</taxon>
        <taxon>Gordoniaceae</taxon>
        <taxon>Gordonia</taxon>
    </lineage>
</organism>
<sequence length="325" mass="34030">MKAIVLDQFGDSEQLVLRDVDEPQSRTGWVTVELKASALNWHDVLVRQGRYGSPLPHTPGADGAGIRCDTGESVVILPSLHWGEREAAPGADFEILGDRTPGAYAEYVSVPVECLAPKPAGYSWAQAAALSLVGVTCFRALFSRARLREGESLLIVGAGGGVATMAASLAHAAGAHVSVTASTESKLLRAKDSGVDSGVLHTDDNWPQAARRLSPGGAGFDVVLDPVGLWGKSIGALRDGGRLPVLGANVAEQATLAVRPFFFGQFSVLGTTMGSPRDFAGLLDLVATGRVAPPPIAAEFPLADAARAHAELENGRHYGKLVLRQ</sequence>
<dbReference type="InterPro" id="IPR036291">
    <property type="entry name" value="NAD(P)-bd_dom_sf"/>
</dbReference>
<dbReference type="SMART" id="SM00829">
    <property type="entry name" value="PKS_ER"/>
    <property type="match status" value="1"/>
</dbReference>
<dbReference type="InterPro" id="IPR020843">
    <property type="entry name" value="ER"/>
</dbReference>
<name>A0A848KZV4_9ACTN</name>
<dbReference type="RefSeq" id="WP_170196456.1">
    <property type="nucleotide sequence ID" value="NZ_JABBNB010000029.1"/>
</dbReference>
<dbReference type="Pfam" id="PF08240">
    <property type="entry name" value="ADH_N"/>
    <property type="match status" value="1"/>
</dbReference>
<proteinExistence type="predicted"/>
<dbReference type="EMBL" id="JABBNB010000029">
    <property type="protein sequence ID" value="NMO03949.1"/>
    <property type="molecule type" value="Genomic_DNA"/>
</dbReference>
<dbReference type="InterPro" id="IPR011032">
    <property type="entry name" value="GroES-like_sf"/>
</dbReference>
<evidence type="ECO:0000313" key="4">
    <source>
        <dbReference type="Proteomes" id="UP000550729"/>
    </source>
</evidence>
<dbReference type="Proteomes" id="UP000550729">
    <property type="component" value="Unassembled WGS sequence"/>
</dbReference>
<comment type="caution">
    <text evidence="3">The sequence shown here is derived from an EMBL/GenBank/DDBJ whole genome shotgun (WGS) entry which is preliminary data.</text>
</comment>
<feature type="domain" description="Enoyl reductase (ER)" evidence="2">
    <location>
        <begin position="10"/>
        <end position="323"/>
    </location>
</feature>
<dbReference type="InterPro" id="IPR051603">
    <property type="entry name" value="Zinc-ADH_QOR/CCCR"/>
</dbReference>